<name>A0A8H5FXY7_9AGAR</name>
<dbReference type="Proteomes" id="UP000559027">
    <property type="component" value="Unassembled WGS sequence"/>
</dbReference>
<dbReference type="PANTHER" id="PTHR34706:SF1">
    <property type="entry name" value="VWFA DOMAIN-CONTAINING PROTEIN"/>
    <property type="match status" value="1"/>
</dbReference>
<comment type="caution">
    <text evidence="1">The sequence shown here is derived from an EMBL/GenBank/DDBJ whole genome shotgun (WGS) entry which is preliminary data.</text>
</comment>
<sequence>MDMSTTTTMTATATATTTISVVETVHGTEKKPRSTQQWEEIARSNTQRVTQMGANVPLAWGKNIPQNAIIAGEDKRRPLYIARTFWEHCAPVLSDIGQAALHLERGASFAYNGREIHVDTYEVLIPLQQTITYHVADNYHIPSIPRITRQAESLVENSFAVQLRQKLREIKVVMVIDDSISVLKLSKELMLLANVDGGSSVESSSIYIETNGIDLYFLNNVASEVNVRNRQRIESLFDSVYPQGATPTGQKLHELFSRYLPHVENPNSGSPPIVVMLRFALLADNVEGVIIEGARRLDRNHVPQYRFGLSFVQIGNDPDAAEFLRELDDDISAQHNCRDMVNATPYDPSSPEFTRDVFLKCVLGSIDPFYDNLLPHLPAQRASPVAPKPATPAPSTDFGYPASVYIGANASVSPGLGMHSPLPPPLHPNSQFMYPVPVPMTN</sequence>
<accession>A0A8H5FXY7</accession>
<dbReference type="SMART" id="SM00696">
    <property type="entry name" value="DM9"/>
    <property type="match status" value="1"/>
</dbReference>
<organism evidence="1 2">
    <name type="scientific">Leucocoprinus leucothites</name>
    <dbReference type="NCBI Taxonomy" id="201217"/>
    <lineage>
        <taxon>Eukaryota</taxon>
        <taxon>Fungi</taxon>
        <taxon>Dikarya</taxon>
        <taxon>Basidiomycota</taxon>
        <taxon>Agaricomycotina</taxon>
        <taxon>Agaricomycetes</taxon>
        <taxon>Agaricomycetidae</taxon>
        <taxon>Agaricales</taxon>
        <taxon>Agaricineae</taxon>
        <taxon>Agaricaceae</taxon>
        <taxon>Leucocoprinus</taxon>
    </lineage>
</organism>
<dbReference type="EMBL" id="JAACJO010000011">
    <property type="protein sequence ID" value="KAF5352857.1"/>
    <property type="molecule type" value="Genomic_DNA"/>
</dbReference>
<dbReference type="InterPro" id="IPR006616">
    <property type="entry name" value="DM9_repeat"/>
</dbReference>
<gene>
    <name evidence="1" type="ORF">D9756_006123</name>
</gene>
<keyword evidence="2" id="KW-1185">Reference proteome</keyword>
<evidence type="ECO:0000313" key="2">
    <source>
        <dbReference type="Proteomes" id="UP000559027"/>
    </source>
</evidence>
<reference evidence="1 2" key="1">
    <citation type="journal article" date="2020" name="ISME J.">
        <title>Uncovering the hidden diversity of litter-decomposition mechanisms in mushroom-forming fungi.</title>
        <authorList>
            <person name="Floudas D."/>
            <person name="Bentzer J."/>
            <person name="Ahren D."/>
            <person name="Johansson T."/>
            <person name="Persson P."/>
            <person name="Tunlid A."/>
        </authorList>
    </citation>
    <scope>NUCLEOTIDE SEQUENCE [LARGE SCALE GENOMIC DNA]</scope>
    <source>
        <strain evidence="1 2">CBS 146.42</strain>
    </source>
</reference>
<evidence type="ECO:0000313" key="1">
    <source>
        <dbReference type="EMBL" id="KAF5352857.1"/>
    </source>
</evidence>
<dbReference type="PANTHER" id="PTHR34706">
    <property type="entry name" value="SLR1338 PROTEIN"/>
    <property type="match status" value="1"/>
</dbReference>
<proteinExistence type="predicted"/>
<dbReference type="OrthoDB" id="5573898at2759"/>
<protein>
    <submittedName>
        <fullName evidence="1">Uncharacterized protein</fullName>
    </submittedName>
</protein>
<dbReference type="AlphaFoldDB" id="A0A8H5FXY7"/>